<dbReference type="GO" id="GO:0004526">
    <property type="term" value="F:ribonuclease P activity"/>
    <property type="evidence" value="ECO:0007669"/>
    <property type="project" value="UniProtKB-UniRule"/>
</dbReference>
<keyword evidence="3 7" id="KW-0540">Nuclease</keyword>
<dbReference type="SUPFAM" id="SSF54211">
    <property type="entry name" value="Ribosomal protein S5 domain 2-like"/>
    <property type="match status" value="1"/>
</dbReference>
<dbReference type="AlphaFoldDB" id="A0A7G8BGC5"/>
<evidence type="ECO:0000256" key="5">
    <source>
        <dbReference type="ARBA" id="ARBA00022801"/>
    </source>
</evidence>
<evidence type="ECO:0000256" key="6">
    <source>
        <dbReference type="ARBA" id="ARBA00022884"/>
    </source>
</evidence>
<dbReference type="Pfam" id="PF00825">
    <property type="entry name" value="Ribonuclease_P"/>
    <property type="match status" value="1"/>
</dbReference>
<comment type="catalytic activity">
    <reaction evidence="7">
        <text>Endonucleolytic cleavage of RNA, removing 5'-extranucleotides from tRNA precursor.</text>
        <dbReference type="EC" id="3.1.26.5"/>
    </reaction>
</comment>
<keyword evidence="11" id="KW-1185">Reference proteome</keyword>
<evidence type="ECO:0000256" key="1">
    <source>
        <dbReference type="ARBA" id="ARBA00002663"/>
    </source>
</evidence>
<keyword evidence="5 7" id="KW-0378">Hydrolase</keyword>
<evidence type="ECO:0000256" key="7">
    <source>
        <dbReference type="HAMAP-Rule" id="MF_00227"/>
    </source>
</evidence>
<dbReference type="GO" id="GO:0001682">
    <property type="term" value="P:tRNA 5'-leader removal"/>
    <property type="evidence" value="ECO:0007669"/>
    <property type="project" value="UniProtKB-UniRule"/>
</dbReference>
<protein>
    <recommendedName>
        <fullName evidence="7 8">Ribonuclease P protein component</fullName>
        <shortName evidence="7">RNase P protein</shortName>
        <shortName evidence="7">RNaseP protein</shortName>
        <ecNumber evidence="7 8">3.1.26.5</ecNumber>
    </recommendedName>
    <alternativeName>
        <fullName evidence="7">Protein C5</fullName>
    </alternativeName>
</protein>
<name>A0A7G8BGC5_9BACT</name>
<accession>A0A7G8BGC5</accession>
<sequence>MQETASDRTPPPLRGARLSKHADYQRVYQESRKYFSASMTYFFSPRSEDPSSFCGPRVGLTAGRVLGKAVERNRIKRRMREAVRKNLGNLHSNVDVVLHPRKSVLEIDFSRLNGEIGRVFATVEASLKKDSRETEA</sequence>
<dbReference type="InterPro" id="IPR020568">
    <property type="entry name" value="Ribosomal_Su5_D2-typ_SF"/>
</dbReference>
<dbReference type="InterPro" id="IPR014721">
    <property type="entry name" value="Ribsml_uS5_D2-typ_fold_subgr"/>
</dbReference>
<evidence type="ECO:0000256" key="3">
    <source>
        <dbReference type="ARBA" id="ARBA00022722"/>
    </source>
</evidence>
<comment type="subunit">
    <text evidence="7">Consists of a catalytic RNA component (M1 or rnpB) and a protein subunit.</text>
</comment>
<dbReference type="EMBL" id="CP060394">
    <property type="protein sequence ID" value="QNI31595.1"/>
    <property type="molecule type" value="Genomic_DNA"/>
</dbReference>
<comment type="similarity">
    <text evidence="7">Belongs to the RnpA family.</text>
</comment>
<evidence type="ECO:0000256" key="2">
    <source>
        <dbReference type="ARBA" id="ARBA00022694"/>
    </source>
</evidence>
<dbReference type="KEGG" id="adin:H7849_21400"/>
<feature type="region of interest" description="Disordered" evidence="9">
    <location>
        <begin position="1"/>
        <end position="21"/>
    </location>
</feature>
<keyword evidence="6 7" id="KW-0694">RNA-binding</keyword>
<dbReference type="GO" id="GO:0030677">
    <property type="term" value="C:ribonuclease P complex"/>
    <property type="evidence" value="ECO:0007669"/>
    <property type="project" value="TreeGrafter"/>
</dbReference>
<evidence type="ECO:0000256" key="8">
    <source>
        <dbReference type="NCBIfam" id="TIGR00188"/>
    </source>
</evidence>
<dbReference type="EC" id="3.1.26.5" evidence="7 8"/>
<dbReference type="GO" id="GO:0000049">
    <property type="term" value="F:tRNA binding"/>
    <property type="evidence" value="ECO:0007669"/>
    <property type="project" value="UniProtKB-UniRule"/>
</dbReference>
<dbReference type="HAMAP" id="MF_00227">
    <property type="entry name" value="RNase_P"/>
    <property type="match status" value="1"/>
</dbReference>
<dbReference type="PANTHER" id="PTHR33992">
    <property type="entry name" value="RIBONUCLEASE P PROTEIN COMPONENT"/>
    <property type="match status" value="1"/>
</dbReference>
<evidence type="ECO:0000256" key="9">
    <source>
        <dbReference type="SAM" id="MobiDB-lite"/>
    </source>
</evidence>
<dbReference type="PROSITE" id="PS00648">
    <property type="entry name" value="RIBONUCLEASE_P"/>
    <property type="match status" value="1"/>
</dbReference>
<reference evidence="10 11" key="1">
    <citation type="submission" date="2020-08" db="EMBL/GenBank/DDBJ databases">
        <title>Edaphobacter telluris sp. nov. and Acidobacterium dinghuensis sp. nov., two acidobacteria isolated from forest soil.</title>
        <authorList>
            <person name="Fu J."/>
            <person name="Qiu L."/>
        </authorList>
    </citation>
    <scope>NUCLEOTIDE SEQUENCE [LARGE SCALE GENOMIC DNA]</scope>
    <source>
        <strain evidence="10">4Y35</strain>
    </source>
</reference>
<dbReference type="InterPro" id="IPR020539">
    <property type="entry name" value="RNase_P_CS"/>
</dbReference>
<evidence type="ECO:0000313" key="10">
    <source>
        <dbReference type="EMBL" id="QNI31595.1"/>
    </source>
</evidence>
<comment type="function">
    <text evidence="1 7">RNaseP catalyzes the removal of the 5'-leader sequence from pre-tRNA to produce the mature 5'-terminus. It can also cleave other RNA substrates such as 4.5S RNA. The protein component plays an auxiliary but essential role in vivo by binding to the 5'-leader sequence and broadening the substrate specificity of the ribozyme.</text>
</comment>
<dbReference type="GO" id="GO:0042781">
    <property type="term" value="F:3'-tRNA processing endoribonuclease activity"/>
    <property type="evidence" value="ECO:0007669"/>
    <property type="project" value="TreeGrafter"/>
</dbReference>
<dbReference type="PANTHER" id="PTHR33992:SF1">
    <property type="entry name" value="RIBONUCLEASE P PROTEIN COMPONENT"/>
    <property type="match status" value="1"/>
</dbReference>
<dbReference type="Proteomes" id="UP000515312">
    <property type="component" value="Chromosome"/>
</dbReference>
<dbReference type="InterPro" id="IPR000100">
    <property type="entry name" value="RNase_P"/>
</dbReference>
<evidence type="ECO:0000313" key="11">
    <source>
        <dbReference type="Proteomes" id="UP000515312"/>
    </source>
</evidence>
<dbReference type="NCBIfam" id="TIGR00188">
    <property type="entry name" value="rnpA"/>
    <property type="match status" value="1"/>
</dbReference>
<keyword evidence="2 7" id="KW-0819">tRNA processing</keyword>
<keyword evidence="4 7" id="KW-0255">Endonuclease</keyword>
<proteinExistence type="inferred from homology"/>
<evidence type="ECO:0000256" key="4">
    <source>
        <dbReference type="ARBA" id="ARBA00022759"/>
    </source>
</evidence>
<dbReference type="Gene3D" id="3.30.230.10">
    <property type="match status" value="1"/>
</dbReference>
<organism evidence="10 11">
    <name type="scientific">Alloacidobacterium dinghuense</name>
    <dbReference type="NCBI Taxonomy" id="2763107"/>
    <lineage>
        <taxon>Bacteria</taxon>
        <taxon>Pseudomonadati</taxon>
        <taxon>Acidobacteriota</taxon>
        <taxon>Terriglobia</taxon>
        <taxon>Terriglobales</taxon>
        <taxon>Acidobacteriaceae</taxon>
        <taxon>Alloacidobacterium</taxon>
    </lineage>
</organism>
<dbReference type="RefSeq" id="WP_186742367.1">
    <property type="nucleotide sequence ID" value="NZ_CP060394.1"/>
</dbReference>
<gene>
    <name evidence="7 10" type="primary">rnpA</name>
    <name evidence="10" type="ORF">H7849_21400</name>
</gene>